<keyword evidence="5 7" id="KW-1133">Transmembrane helix</keyword>
<dbReference type="Pfam" id="PF19300">
    <property type="entry name" value="BPD_transp_1_N"/>
    <property type="match status" value="1"/>
</dbReference>
<evidence type="ECO:0000256" key="4">
    <source>
        <dbReference type="ARBA" id="ARBA00022692"/>
    </source>
</evidence>
<reference evidence="9" key="1">
    <citation type="submission" date="2021-04" db="EMBL/GenBank/DDBJ databases">
        <title>Phycicoccus avicenniae sp. nov., a novel endophytic actinomycetes isolated from branch of Avicennia mariana.</title>
        <authorList>
            <person name="Tuo L."/>
        </authorList>
    </citation>
    <scope>NUCLEOTIDE SEQUENCE</scope>
    <source>
        <strain evidence="9">BSK3Z-2</strain>
    </source>
</reference>
<dbReference type="PANTHER" id="PTHR43163:SF6">
    <property type="entry name" value="DIPEPTIDE TRANSPORT SYSTEM PERMEASE PROTEIN DPPB-RELATED"/>
    <property type="match status" value="1"/>
</dbReference>
<feature type="transmembrane region" description="Helical" evidence="7">
    <location>
        <begin position="12"/>
        <end position="30"/>
    </location>
</feature>
<dbReference type="PANTHER" id="PTHR43163">
    <property type="entry name" value="DIPEPTIDE TRANSPORT SYSTEM PERMEASE PROTEIN DPPB-RELATED"/>
    <property type="match status" value="1"/>
</dbReference>
<evidence type="ECO:0000313" key="10">
    <source>
        <dbReference type="Proteomes" id="UP000677016"/>
    </source>
</evidence>
<keyword evidence="2 7" id="KW-0813">Transport</keyword>
<evidence type="ECO:0000256" key="5">
    <source>
        <dbReference type="ARBA" id="ARBA00022989"/>
    </source>
</evidence>
<name>A0A941I000_9MICO</name>
<keyword evidence="6 7" id="KW-0472">Membrane</keyword>
<feature type="domain" description="ABC transmembrane type-1" evidence="8">
    <location>
        <begin position="95"/>
        <end position="299"/>
    </location>
</feature>
<dbReference type="Pfam" id="PF00528">
    <property type="entry name" value="BPD_transp_1"/>
    <property type="match status" value="1"/>
</dbReference>
<dbReference type="PROSITE" id="PS50928">
    <property type="entry name" value="ABC_TM1"/>
    <property type="match status" value="1"/>
</dbReference>
<protein>
    <submittedName>
        <fullName evidence="9">ABC transporter permease</fullName>
    </submittedName>
</protein>
<feature type="transmembrane region" description="Helical" evidence="7">
    <location>
        <begin position="178"/>
        <end position="200"/>
    </location>
</feature>
<feature type="transmembrane region" description="Helical" evidence="7">
    <location>
        <begin position="101"/>
        <end position="122"/>
    </location>
</feature>
<dbReference type="InterPro" id="IPR035906">
    <property type="entry name" value="MetI-like_sf"/>
</dbReference>
<dbReference type="SUPFAM" id="SSF161098">
    <property type="entry name" value="MetI-like"/>
    <property type="match status" value="1"/>
</dbReference>
<evidence type="ECO:0000256" key="7">
    <source>
        <dbReference type="RuleBase" id="RU363032"/>
    </source>
</evidence>
<comment type="similarity">
    <text evidence="7">Belongs to the binding-protein-dependent transport system permease family.</text>
</comment>
<dbReference type="RefSeq" id="WP_211601836.1">
    <property type="nucleotide sequence ID" value="NZ_JAGSNF010000004.1"/>
</dbReference>
<feature type="transmembrane region" description="Helical" evidence="7">
    <location>
        <begin position="281"/>
        <end position="307"/>
    </location>
</feature>
<accession>A0A941I000</accession>
<dbReference type="GO" id="GO:0005886">
    <property type="term" value="C:plasma membrane"/>
    <property type="evidence" value="ECO:0007669"/>
    <property type="project" value="UniProtKB-SubCell"/>
</dbReference>
<sequence>MLRYLVHKIPSVLGVTVVASMVAFALPRLAPGDPAVALVEGDADPATIEALRAEMGLDLPLWEQYLRWVGNLLQGDLGNSYLLNRPVSQLIGARMESTIELTVAATLLMIVVGLVFGILGGSRLTPWARTAVDAWNTFFIAVPAYLVGLLLILFFGIYNRVLPVSGEVAVLDDPNFGLQYLILPALALSLPAAATVSRLVQTSMLTNRGEDFVDLAVSKGVSPRRITTRHVARNSLGTAAVVVGLRIGDLLAGSLLIELIFARNGLGSLAVGAVQQRDYLLVQVLILFAVVIAILAQLASEITLAALDPRIRLG</sequence>
<keyword evidence="10" id="KW-1185">Reference proteome</keyword>
<organism evidence="9 10">
    <name type="scientific">Phycicoccus avicenniae</name>
    <dbReference type="NCBI Taxonomy" id="2828860"/>
    <lineage>
        <taxon>Bacteria</taxon>
        <taxon>Bacillati</taxon>
        <taxon>Actinomycetota</taxon>
        <taxon>Actinomycetes</taxon>
        <taxon>Micrococcales</taxon>
        <taxon>Intrasporangiaceae</taxon>
        <taxon>Phycicoccus</taxon>
    </lineage>
</organism>
<dbReference type="Proteomes" id="UP000677016">
    <property type="component" value="Unassembled WGS sequence"/>
</dbReference>
<evidence type="ECO:0000256" key="3">
    <source>
        <dbReference type="ARBA" id="ARBA00022475"/>
    </source>
</evidence>
<evidence type="ECO:0000313" key="9">
    <source>
        <dbReference type="EMBL" id="MBR7742684.1"/>
    </source>
</evidence>
<keyword evidence="3" id="KW-1003">Cell membrane</keyword>
<evidence type="ECO:0000256" key="2">
    <source>
        <dbReference type="ARBA" id="ARBA00022448"/>
    </source>
</evidence>
<keyword evidence="4 7" id="KW-0812">Transmembrane</keyword>
<gene>
    <name evidence="9" type="ORF">KC207_05200</name>
</gene>
<feature type="transmembrane region" description="Helical" evidence="7">
    <location>
        <begin position="134"/>
        <end position="158"/>
    </location>
</feature>
<dbReference type="AlphaFoldDB" id="A0A941I000"/>
<comment type="caution">
    <text evidence="9">The sequence shown here is derived from an EMBL/GenBank/DDBJ whole genome shotgun (WGS) entry which is preliminary data.</text>
</comment>
<dbReference type="CDD" id="cd06261">
    <property type="entry name" value="TM_PBP2"/>
    <property type="match status" value="1"/>
</dbReference>
<evidence type="ECO:0000256" key="6">
    <source>
        <dbReference type="ARBA" id="ARBA00023136"/>
    </source>
</evidence>
<proteinExistence type="inferred from homology"/>
<dbReference type="InterPro" id="IPR045621">
    <property type="entry name" value="BPD_transp_1_N"/>
</dbReference>
<dbReference type="InterPro" id="IPR000515">
    <property type="entry name" value="MetI-like"/>
</dbReference>
<dbReference type="Gene3D" id="1.10.3720.10">
    <property type="entry name" value="MetI-like"/>
    <property type="match status" value="1"/>
</dbReference>
<comment type="subcellular location">
    <subcellularLocation>
        <location evidence="1 7">Cell membrane</location>
        <topology evidence="1 7">Multi-pass membrane protein</topology>
    </subcellularLocation>
</comment>
<evidence type="ECO:0000256" key="1">
    <source>
        <dbReference type="ARBA" id="ARBA00004651"/>
    </source>
</evidence>
<evidence type="ECO:0000259" key="8">
    <source>
        <dbReference type="PROSITE" id="PS50928"/>
    </source>
</evidence>
<dbReference type="EMBL" id="JAGSNF010000004">
    <property type="protein sequence ID" value="MBR7742684.1"/>
    <property type="molecule type" value="Genomic_DNA"/>
</dbReference>
<dbReference type="GO" id="GO:0055085">
    <property type="term" value="P:transmembrane transport"/>
    <property type="evidence" value="ECO:0007669"/>
    <property type="project" value="InterPro"/>
</dbReference>